<comment type="caution">
    <text evidence="3">The sequence shown here is derived from an EMBL/GenBank/DDBJ whole genome shotgun (WGS) entry which is preliminary data.</text>
</comment>
<reference evidence="3 4" key="1">
    <citation type="submission" date="2019-12" db="EMBL/GenBank/DDBJ databases">
        <authorList>
            <person name="Huq M.A."/>
        </authorList>
    </citation>
    <scope>NUCLEOTIDE SEQUENCE [LARGE SCALE GENOMIC DNA]</scope>
    <source>
        <strain evidence="3 4">MAH-25</strain>
    </source>
</reference>
<dbReference type="Proteomes" id="UP000469385">
    <property type="component" value="Unassembled WGS sequence"/>
</dbReference>
<keyword evidence="4" id="KW-1185">Reference proteome</keyword>
<dbReference type="EMBL" id="WSEL01000011">
    <property type="protein sequence ID" value="MVQ32935.1"/>
    <property type="molecule type" value="Genomic_DNA"/>
</dbReference>
<keyword evidence="1" id="KW-0732">Signal</keyword>
<accession>A0A6N8J295</accession>
<gene>
    <name evidence="3" type="ORF">GON04_26010</name>
</gene>
<dbReference type="AlphaFoldDB" id="A0A6N8J295"/>
<dbReference type="SUPFAM" id="SSF159501">
    <property type="entry name" value="EreA/ChaN-like"/>
    <property type="match status" value="1"/>
</dbReference>
<dbReference type="Gene3D" id="1.10.8.760">
    <property type="entry name" value="Haem-binding uptake, Tiki superfamily, ChaN, domain 2"/>
    <property type="match status" value="1"/>
</dbReference>
<protein>
    <recommendedName>
        <fullName evidence="2">Haem-binding uptake Tiki superfamily ChaN domain-containing protein</fullName>
    </recommendedName>
</protein>
<evidence type="ECO:0000259" key="2">
    <source>
        <dbReference type="Pfam" id="PF04187"/>
    </source>
</evidence>
<sequence length="248" mass="26104">MSSVRRAAIGLALLALAACAPMTPRLQDLVQADVVLLGELHDDAGHQSTHRQVVQEFAGQGRLAALALEMAEEGTTTAGLPPTAGEATVLRALRWNDEAWPWDAYGPAVMAAVAAGVPVLGANLPRAQLRAAMADASLDDRLDAAALAAQREAIRTGHCDLLPTAQLGLMVRVQVARDLAMARTIESALVRGRTVVLLAGSGHVDPALGVPRHLPPRLVVRSVRLPRTADSEAKDYCAGLRRQIGQPA</sequence>
<feature type="chain" id="PRO_5026693036" description="Haem-binding uptake Tiki superfamily ChaN domain-containing protein" evidence="1">
    <location>
        <begin position="18"/>
        <end position="248"/>
    </location>
</feature>
<dbReference type="PROSITE" id="PS51257">
    <property type="entry name" value="PROKAR_LIPOPROTEIN"/>
    <property type="match status" value="1"/>
</dbReference>
<proteinExistence type="predicted"/>
<dbReference type="RefSeq" id="WP_157401035.1">
    <property type="nucleotide sequence ID" value="NZ_WSEL01000011.1"/>
</dbReference>
<evidence type="ECO:0000256" key="1">
    <source>
        <dbReference type="SAM" id="SignalP"/>
    </source>
</evidence>
<dbReference type="Pfam" id="PF04187">
    <property type="entry name" value="Cofac_haem_bdg"/>
    <property type="match status" value="1"/>
</dbReference>
<organism evidence="3 4">
    <name type="scientific">Ramlibacter pinisoli</name>
    <dbReference type="NCBI Taxonomy" id="2682844"/>
    <lineage>
        <taxon>Bacteria</taxon>
        <taxon>Pseudomonadati</taxon>
        <taxon>Pseudomonadota</taxon>
        <taxon>Betaproteobacteria</taxon>
        <taxon>Burkholderiales</taxon>
        <taxon>Comamonadaceae</taxon>
        <taxon>Ramlibacter</taxon>
    </lineage>
</organism>
<feature type="domain" description="Haem-binding uptake Tiki superfamily ChaN" evidence="2">
    <location>
        <begin position="26"/>
        <end position="214"/>
    </location>
</feature>
<evidence type="ECO:0000313" key="3">
    <source>
        <dbReference type="EMBL" id="MVQ32935.1"/>
    </source>
</evidence>
<dbReference type="InterPro" id="IPR007314">
    <property type="entry name" value="Cofac_haem-bd_dom"/>
</dbReference>
<name>A0A6N8J295_9BURK</name>
<dbReference type="Gene3D" id="3.40.50.11550">
    <property type="match status" value="1"/>
</dbReference>
<feature type="signal peptide" evidence="1">
    <location>
        <begin position="1"/>
        <end position="17"/>
    </location>
</feature>
<evidence type="ECO:0000313" key="4">
    <source>
        <dbReference type="Proteomes" id="UP000469385"/>
    </source>
</evidence>